<protein>
    <submittedName>
        <fullName evidence="1">FixH protein</fullName>
    </submittedName>
</protein>
<dbReference type="AlphaFoldDB" id="A0A1I0CCR4"/>
<evidence type="ECO:0000313" key="2">
    <source>
        <dbReference type="Proteomes" id="UP000181981"/>
    </source>
</evidence>
<evidence type="ECO:0000313" key="1">
    <source>
        <dbReference type="EMBL" id="SET16795.1"/>
    </source>
</evidence>
<reference evidence="1 2" key="1">
    <citation type="submission" date="2016-10" db="EMBL/GenBank/DDBJ databases">
        <authorList>
            <person name="de Groot N.N."/>
        </authorList>
    </citation>
    <scope>NUCLEOTIDE SEQUENCE [LARGE SCALE GENOMIC DNA]</scope>
    <source>
        <strain evidence="1 2">DSM 25947</strain>
    </source>
</reference>
<sequence length="146" mass="16766">MKFNWGTGIFLFLALFLAGSAVFIVFAVRQPVNLVHKNYYEKGVDHTEQMNVNARSKPFARSFDVNLNNEALVISIENELATKIDSGNMQLYRPSDYTKDIKHEVLAGNNSIQFPKSELIAGRYILKFTWYTNGLRYEVDRPVNIQ</sequence>
<name>A0A1I0CCR4_9BACT</name>
<dbReference type="InterPro" id="IPR008620">
    <property type="entry name" value="FixH"/>
</dbReference>
<dbReference type="RefSeq" id="WP_074780330.1">
    <property type="nucleotide sequence ID" value="NZ_FOHT01000007.1"/>
</dbReference>
<organism evidence="1 2">
    <name type="scientific">Draconibacterium orientale</name>
    <dbReference type="NCBI Taxonomy" id="1168034"/>
    <lineage>
        <taxon>Bacteria</taxon>
        <taxon>Pseudomonadati</taxon>
        <taxon>Bacteroidota</taxon>
        <taxon>Bacteroidia</taxon>
        <taxon>Marinilabiliales</taxon>
        <taxon>Prolixibacteraceae</taxon>
        <taxon>Draconibacterium</taxon>
    </lineage>
</organism>
<gene>
    <name evidence="1" type="ORF">SAMN05444285_10750</name>
</gene>
<dbReference type="Proteomes" id="UP000181981">
    <property type="component" value="Unassembled WGS sequence"/>
</dbReference>
<dbReference type="Pfam" id="PF05751">
    <property type="entry name" value="FixH"/>
    <property type="match status" value="1"/>
</dbReference>
<dbReference type="OrthoDB" id="1493774at2"/>
<proteinExistence type="predicted"/>
<dbReference type="EMBL" id="FOHT01000007">
    <property type="protein sequence ID" value="SET16795.1"/>
    <property type="molecule type" value="Genomic_DNA"/>
</dbReference>
<accession>A0A1I0CCR4</accession>